<evidence type="ECO:0000313" key="3">
    <source>
        <dbReference type="Proteomes" id="UP001215280"/>
    </source>
</evidence>
<sequence length="161" mass="18381">MSVEELRASIEQISVDIERQREVLKKLETNKSLLQRRLNAVLDPVARLPLEISSEIFFQCLPPLPERGTRFLPMIFLNICNSWSRIAISTPCFGLRSMSSARRALKNRWKSGFNARITDLFSSHSMEPSRPPSPPFFASAPSSSKISRYIMTRAIQIMLIL</sequence>
<organism evidence="2 3">
    <name type="scientific">Mycena maculata</name>
    <dbReference type="NCBI Taxonomy" id="230809"/>
    <lineage>
        <taxon>Eukaryota</taxon>
        <taxon>Fungi</taxon>
        <taxon>Dikarya</taxon>
        <taxon>Basidiomycota</taxon>
        <taxon>Agaricomycotina</taxon>
        <taxon>Agaricomycetes</taxon>
        <taxon>Agaricomycetidae</taxon>
        <taxon>Agaricales</taxon>
        <taxon>Marasmiineae</taxon>
        <taxon>Mycenaceae</taxon>
        <taxon>Mycena</taxon>
    </lineage>
</organism>
<keyword evidence="3" id="KW-1185">Reference proteome</keyword>
<evidence type="ECO:0000313" key="2">
    <source>
        <dbReference type="EMBL" id="KAJ7757765.1"/>
    </source>
</evidence>
<evidence type="ECO:0000256" key="1">
    <source>
        <dbReference type="SAM" id="Coils"/>
    </source>
</evidence>
<proteinExistence type="predicted"/>
<dbReference type="Proteomes" id="UP001215280">
    <property type="component" value="Unassembled WGS sequence"/>
</dbReference>
<reference evidence="2" key="1">
    <citation type="submission" date="2023-03" db="EMBL/GenBank/DDBJ databases">
        <title>Massive genome expansion in bonnet fungi (Mycena s.s.) driven by repeated elements and novel gene families across ecological guilds.</title>
        <authorList>
            <consortium name="Lawrence Berkeley National Laboratory"/>
            <person name="Harder C.B."/>
            <person name="Miyauchi S."/>
            <person name="Viragh M."/>
            <person name="Kuo A."/>
            <person name="Thoen E."/>
            <person name="Andreopoulos B."/>
            <person name="Lu D."/>
            <person name="Skrede I."/>
            <person name="Drula E."/>
            <person name="Henrissat B."/>
            <person name="Morin E."/>
            <person name="Kohler A."/>
            <person name="Barry K."/>
            <person name="LaButti K."/>
            <person name="Morin E."/>
            <person name="Salamov A."/>
            <person name="Lipzen A."/>
            <person name="Mereny Z."/>
            <person name="Hegedus B."/>
            <person name="Baldrian P."/>
            <person name="Stursova M."/>
            <person name="Weitz H."/>
            <person name="Taylor A."/>
            <person name="Grigoriev I.V."/>
            <person name="Nagy L.G."/>
            <person name="Martin F."/>
            <person name="Kauserud H."/>
        </authorList>
    </citation>
    <scope>NUCLEOTIDE SEQUENCE</scope>
    <source>
        <strain evidence="2">CBHHK188m</strain>
    </source>
</reference>
<accession>A0AAD7J775</accession>
<dbReference type="EMBL" id="JARJLG010000057">
    <property type="protein sequence ID" value="KAJ7757765.1"/>
    <property type="molecule type" value="Genomic_DNA"/>
</dbReference>
<evidence type="ECO:0008006" key="4">
    <source>
        <dbReference type="Google" id="ProtNLM"/>
    </source>
</evidence>
<keyword evidence="1" id="KW-0175">Coiled coil</keyword>
<comment type="caution">
    <text evidence="2">The sequence shown here is derived from an EMBL/GenBank/DDBJ whole genome shotgun (WGS) entry which is preliminary data.</text>
</comment>
<gene>
    <name evidence="2" type="ORF">DFH07DRAFT_772756</name>
</gene>
<protein>
    <recommendedName>
        <fullName evidence="4">F-box domain-containing protein</fullName>
    </recommendedName>
</protein>
<name>A0AAD7J775_9AGAR</name>
<dbReference type="AlphaFoldDB" id="A0AAD7J775"/>
<feature type="coiled-coil region" evidence="1">
    <location>
        <begin position="3"/>
        <end position="37"/>
    </location>
</feature>